<dbReference type="EMBL" id="QUSY01000010">
    <property type="protein sequence ID" value="RHY35029.1"/>
    <property type="molecule type" value="Genomic_DNA"/>
</dbReference>
<protein>
    <submittedName>
        <fullName evidence="2">Uncharacterized protein</fullName>
    </submittedName>
</protein>
<dbReference type="Gene3D" id="1.20.1520.10">
    <property type="entry name" value="ADP-ribosylation factor-like 2-binding protein, domain"/>
    <property type="match status" value="1"/>
</dbReference>
<dbReference type="AlphaFoldDB" id="A0A3R6VI63"/>
<evidence type="ECO:0000256" key="1">
    <source>
        <dbReference type="SAM" id="MobiDB-lite"/>
    </source>
</evidence>
<comment type="caution">
    <text evidence="2">The sequence shown here is derived from an EMBL/GenBank/DDBJ whole genome shotgun (WGS) entry which is preliminary data.</text>
</comment>
<dbReference type="InterPro" id="IPR042541">
    <property type="entry name" value="BART_sf"/>
</dbReference>
<sequence>MGQSTLAVRLPLQDAMHTTNMPTESKDARDDRDDDDDAKGSCRSNHVDSKGADDDYDEDDNIVTKVMTYFFENQEFNQAFQDFAERECDVFDTEDEAEMKLECAHAS</sequence>
<evidence type="ECO:0000313" key="3">
    <source>
        <dbReference type="Proteomes" id="UP000285060"/>
    </source>
</evidence>
<evidence type="ECO:0000313" key="2">
    <source>
        <dbReference type="EMBL" id="RHY35029.1"/>
    </source>
</evidence>
<feature type="region of interest" description="Disordered" evidence="1">
    <location>
        <begin position="1"/>
        <end position="58"/>
    </location>
</feature>
<dbReference type="Proteomes" id="UP000285060">
    <property type="component" value="Unassembled WGS sequence"/>
</dbReference>
<keyword evidence="3" id="KW-1185">Reference proteome</keyword>
<gene>
    <name evidence="2" type="ORF">DYB32_000442</name>
</gene>
<name>A0A3R6VI63_9STRA</name>
<accession>A0A3R6VI63</accession>
<proteinExistence type="predicted"/>
<dbReference type="VEuPathDB" id="FungiDB:H310_05696"/>
<organism evidence="2 3">
    <name type="scientific">Aphanomyces invadans</name>
    <dbReference type="NCBI Taxonomy" id="157072"/>
    <lineage>
        <taxon>Eukaryota</taxon>
        <taxon>Sar</taxon>
        <taxon>Stramenopiles</taxon>
        <taxon>Oomycota</taxon>
        <taxon>Saprolegniomycetes</taxon>
        <taxon>Saprolegniales</taxon>
        <taxon>Verrucalvaceae</taxon>
        <taxon>Aphanomyces</taxon>
    </lineage>
</organism>
<reference evidence="2 3" key="1">
    <citation type="submission" date="2018-08" db="EMBL/GenBank/DDBJ databases">
        <title>Aphanomyces genome sequencing and annotation.</title>
        <authorList>
            <person name="Minardi D."/>
            <person name="Oidtmann B."/>
            <person name="Van Der Giezen M."/>
            <person name="Studholme D.J."/>
        </authorList>
    </citation>
    <scope>NUCLEOTIDE SEQUENCE [LARGE SCALE GENOMIC DNA]</scope>
    <source>
        <strain evidence="2 3">NJM0002</strain>
    </source>
</reference>